<keyword evidence="3 4" id="KW-0326">Glycosidase</keyword>
<gene>
    <name evidence="6" type="ORF">NA57DRAFT_79160</name>
</gene>
<dbReference type="Pfam" id="PF01204">
    <property type="entry name" value="Trehalase"/>
    <property type="match status" value="1"/>
</dbReference>
<evidence type="ECO:0000256" key="3">
    <source>
        <dbReference type="ARBA" id="ARBA00023295"/>
    </source>
</evidence>
<dbReference type="PRINTS" id="PR00744">
    <property type="entry name" value="GLHYDRLASE37"/>
</dbReference>
<comment type="caution">
    <text evidence="6">The sequence shown here is derived from an EMBL/GenBank/DDBJ whole genome shotgun (WGS) entry which is preliminary data.</text>
</comment>
<dbReference type="SUPFAM" id="SSF48208">
    <property type="entry name" value="Six-hairpin glycosidases"/>
    <property type="match status" value="1"/>
</dbReference>
<dbReference type="InterPro" id="IPR008928">
    <property type="entry name" value="6-hairpin_glycosidase_sf"/>
</dbReference>
<protein>
    <recommendedName>
        <fullName evidence="4">Trehalase</fullName>
        <ecNumber evidence="4">3.2.1.28</ecNumber>
    </recommendedName>
    <alternativeName>
        <fullName evidence="4">Alpha-trehalose glucohydrolase</fullName>
    </alternativeName>
</protein>
<evidence type="ECO:0000313" key="6">
    <source>
        <dbReference type="EMBL" id="KAF2095433.1"/>
    </source>
</evidence>
<dbReference type="EC" id="3.2.1.28" evidence="4"/>
<dbReference type="InterPro" id="IPR001661">
    <property type="entry name" value="Glyco_hydro_37"/>
</dbReference>
<keyword evidence="5" id="KW-0732">Signal</keyword>
<dbReference type="GO" id="GO:0005993">
    <property type="term" value="P:trehalose catabolic process"/>
    <property type="evidence" value="ECO:0007669"/>
    <property type="project" value="TreeGrafter"/>
</dbReference>
<reference evidence="6" key="1">
    <citation type="journal article" date="2020" name="Stud. Mycol.">
        <title>101 Dothideomycetes genomes: a test case for predicting lifestyles and emergence of pathogens.</title>
        <authorList>
            <person name="Haridas S."/>
            <person name="Albert R."/>
            <person name="Binder M."/>
            <person name="Bloem J."/>
            <person name="Labutti K."/>
            <person name="Salamov A."/>
            <person name="Andreopoulos B."/>
            <person name="Baker S."/>
            <person name="Barry K."/>
            <person name="Bills G."/>
            <person name="Bluhm B."/>
            <person name="Cannon C."/>
            <person name="Castanera R."/>
            <person name="Culley D."/>
            <person name="Daum C."/>
            <person name="Ezra D."/>
            <person name="Gonzalez J."/>
            <person name="Henrissat B."/>
            <person name="Kuo A."/>
            <person name="Liang C."/>
            <person name="Lipzen A."/>
            <person name="Lutzoni F."/>
            <person name="Magnuson J."/>
            <person name="Mondo S."/>
            <person name="Nolan M."/>
            <person name="Ohm R."/>
            <person name="Pangilinan J."/>
            <person name="Park H.-J."/>
            <person name="Ramirez L."/>
            <person name="Alfaro M."/>
            <person name="Sun H."/>
            <person name="Tritt A."/>
            <person name="Yoshinaga Y."/>
            <person name="Zwiers L.-H."/>
            <person name="Turgeon B."/>
            <person name="Goodwin S."/>
            <person name="Spatafora J."/>
            <person name="Crous P."/>
            <person name="Grigoriev I."/>
        </authorList>
    </citation>
    <scope>NUCLEOTIDE SEQUENCE</scope>
    <source>
        <strain evidence="6">CBS 133067</strain>
    </source>
</reference>
<proteinExistence type="inferred from homology"/>
<name>A0A9P4I8I7_9PEZI</name>
<comment type="catalytic activity">
    <reaction evidence="4">
        <text>alpha,alpha-trehalose + H2O = alpha-D-glucose + beta-D-glucose</text>
        <dbReference type="Rhea" id="RHEA:32675"/>
        <dbReference type="ChEBI" id="CHEBI:15377"/>
        <dbReference type="ChEBI" id="CHEBI:15903"/>
        <dbReference type="ChEBI" id="CHEBI:16551"/>
        <dbReference type="ChEBI" id="CHEBI:17925"/>
        <dbReference type="EC" id="3.2.1.28"/>
    </reaction>
</comment>
<organism evidence="6 7">
    <name type="scientific">Rhizodiscina lignyota</name>
    <dbReference type="NCBI Taxonomy" id="1504668"/>
    <lineage>
        <taxon>Eukaryota</taxon>
        <taxon>Fungi</taxon>
        <taxon>Dikarya</taxon>
        <taxon>Ascomycota</taxon>
        <taxon>Pezizomycotina</taxon>
        <taxon>Dothideomycetes</taxon>
        <taxon>Pleosporomycetidae</taxon>
        <taxon>Aulographales</taxon>
        <taxon>Rhizodiscinaceae</taxon>
        <taxon>Rhizodiscina</taxon>
    </lineage>
</organism>
<dbReference type="GO" id="GO:0004555">
    <property type="term" value="F:alpha,alpha-trehalase activity"/>
    <property type="evidence" value="ECO:0007669"/>
    <property type="project" value="UniProtKB-EC"/>
</dbReference>
<dbReference type="EMBL" id="ML978131">
    <property type="protein sequence ID" value="KAF2095433.1"/>
    <property type="molecule type" value="Genomic_DNA"/>
</dbReference>
<dbReference type="Gene3D" id="1.50.10.10">
    <property type="match status" value="1"/>
</dbReference>
<comment type="similarity">
    <text evidence="1 4">Belongs to the glycosyl hydrolase 37 family.</text>
</comment>
<dbReference type="AlphaFoldDB" id="A0A9P4I8I7"/>
<evidence type="ECO:0000256" key="4">
    <source>
        <dbReference type="RuleBase" id="RU361180"/>
    </source>
</evidence>
<dbReference type="PANTHER" id="PTHR23403">
    <property type="entry name" value="TREHALASE"/>
    <property type="match status" value="1"/>
</dbReference>
<evidence type="ECO:0000256" key="1">
    <source>
        <dbReference type="ARBA" id="ARBA00005615"/>
    </source>
</evidence>
<keyword evidence="2 4" id="KW-0378">Hydrolase</keyword>
<feature type="chain" id="PRO_5040113692" description="Trehalase" evidence="5">
    <location>
        <begin position="20"/>
        <end position="670"/>
    </location>
</feature>
<dbReference type="OrthoDB" id="3542292at2759"/>
<dbReference type="Proteomes" id="UP000799772">
    <property type="component" value="Unassembled WGS sequence"/>
</dbReference>
<accession>A0A9P4I8I7</accession>
<dbReference type="PANTHER" id="PTHR23403:SF1">
    <property type="entry name" value="TREHALASE"/>
    <property type="match status" value="1"/>
</dbReference>
<evidence type="ECO:0000256" key="2">
    <source>
        <dbReference type="ARBA" id="ARBA00022801"/>
    </source>
</evidence>
<dbReference type="PROSITE" id="PS00928">
    <property type="entry name" value="TREHALASE_2"/>
    <property type="match status" value="1"/>
</dbReference>
<sequence length="670" mass="74335">MGFFKFSTLLLFTSSLSYALYENGSVIAPCGSPLYCQGDILKDIELAQPFSDSKTFVDLPTLKPLDEVIAAFSDLKQPIKNDSALQNFLTTYFGQAGSELAPVPTDQLKTSPDFLDNVNSSTVRSFLEKVIDIWPDLTRTYVGSANCSGCVSSFIPLNRTFVVAGGRFREAYYWDSYWIVRGLLLTKGSFTKIALNIIENFLDLVDLVGFVPNGSRQYYLNRSQPPLLAMMVQAYIEATNDKSVLERALPILEKEYNLWINNRTMTVKKGGKSYKLNGYQVLNNQPRPESYREDYITANNNSYYSASGIIYPETKPLTEAQKELLYANLAAGAQSGMDYSSRWLKTPFDASRDVYFPLRSLNVEEIVPIDLNSILYANEIIISGFHKSTGNNTAASAWAKLASARSEAMYTIMWNDEHNRYFDYNMTSKGQNVLLPKDPAIQDVDDTSHPSKSEVYFAVAQYYPFWTGAAPDFLKSNPTAVRLAYQPVANLLAANAGGIPATNFASGQQWDEPNVWPPLQYVLMNGLLNTPSTFGTSDPSYTWTRKTALEIAQRYVDSAFCTWRATGGSTPDFPKLAGAQSDGIVFEKYNSSTINGVGGGGEYQVVEGFGWTNGVLLWAGDVFGKELKTPDCGNITAATGGQPAKRKRAPSAVELHEFDARWVKDFKQSK</sequence>
<feature type="signal peptide" evidence="5">
    <location>
        <begin position="1"/>
        <end position="19"/>
    </location>
</feature>
<evidence type="ECO:0000256" key="5">
    <source>
        <dbReference type="SAM" id="SignalP"/>
    </source>
</evidence>
<evidence type="ECO:0000313" key="7">
    <source>
        <dbReference type="Proteomes" id="UP000799772"/>
    </source>
</evidence>
<dbReference type="InterPro" id="IPR012341">
    <property type="entry name" value="6hp_glycosidase-like_sf"/>
</dbReference>
<dbReference type="InterPro" id="IPR018232">
    <property type="entry name" value="Glyco_hydro_37_CS"/>
</dbReference>
<keyword evidence="7" id="KW-1185">Reference proteome</keyword>